<feature type="region of interest" description="Disordered" evidence="1">
    <location>
        <begin position="406"/>
        <end position="581"/>
    </location>
</feature>
<dbReference type="GO" id="GO:0005634">
    <property type="term" value="C:nucleus"/>
    <property type="evidence" value="ECO:0007669"/>
    <property type="project" value="TreeGrafter"/>
</dbReference>
<dbReference type="OrthoDB" id="422106at2759"/>
<evidence type="ECO:0000313" key="2">
    <source>
        <dbReference type="EMBL" id="KDN50876.1"/>
    </source>
</evidence>
<feature type="compositionally biased region" description="Basic and acidic residues" evidence="1">
    <location>
        <begin position="406"/>
        <end position="418"/>
    </location>
</feature>
<protein>
    <submittedName>
        <fullName evidence="2">Uncharacterized protein</fullName>
    </submittedName>
</protein>
<dbReference type="PANTHER" id="PTHR16291:SF0">
    <property type="entry name" value="NUCLEAR CAP-BINDING PROTEIN SUBUNIT 3"/>
    <property type="match status" value="1"/>
</dbReference>
<name>A0A066WAZ1_TILAU</name>
<dbReference type="HOGENOM" id="CLU_544137_0_0_1"/>
<dbReference type="GO" id="GO:0000340">
    <property type="term" value="F:RNA 7-methylguanosine cap binding"/>
    <property type="evidence" value="ECO:0007669"/>
    <property type="project" value="InterPro"/>
</dbReference>
<accession>A0A066WAZ1</accession>
<proteinExistence type="predicted"/>
<dbReference type="InParanoid" id="A0A066WAZ1"/>
<feature type="compositionally biased region" description="Basic and acidic residues" evidence="1">
    <location>
        <begin position="462"/>
        <end position="484"/>
    </location>
</feature>
<dbReference type="Pfam" id="PF10309">
    <property type="entry name" value="NCBP3"/>
    <property type="match status" value="1"/>
</dbReference>
<feature type="region of interest" description="Disordered" evidence="1">
    <location>
        <begin position="1"/>
        <end position="60"/>
    </location>
</feature>
<gene>
    <name evidence="2" type="ORF">K437DRAFT_255051</name>
</gene>
<feature type="compositionally biased region" description="Basic and acidic residues" evidence="1">
    <location>
        <begin position="543"/>
        <end position="581"/>
    </location>
</feature>
<dbReference type="EMBL" id="JMSN01000018">
    <property type="protein sequence ID" value="KDN50876.1"/>
    <property type="molecule type" value="Genomic_DNA"/>
</dbReference>
<sequence>MADLDYGTPDPSARGQDTPAQSSLEGTTASMHASSAAYEGAETQDAGMEGQEDLRQPKIYVLPVGQEIEASSSRDVRPRPYVDEDEMMLLPPNPEEDLTPVPQQPNESVLDDVQLSQIRLSVLNLSGQPVTQLSTSRIFAYLTHCGAAPLGVEWIDDQSCNVVFKDFRGSRTALEYLILPKPWRVKVEDNGEIENKESFQFGGSAVSGNGEAASPQAAGEAMEADDVDQFKVSGGRDPESLPDLEDMAKVAEQETTFDEASDVDLGIALLTCRKARPVPLRLFTPVERDSATKLFEIREEQARVEAEKSRVTQEGAAEEDGEDQRPEIYREMEREDRMQRYQDSAIYNVRRLVSSLYVRFSIKDHDIKGKKSYKQSEWYRAHGRDAGRHVVGKLLEVGEYKDSRELLTADEGGQDRSGSRYRAQMDRLPQPLSASASELQGRMGRRYDRRAAMDALNDEMDDYARSRTREPEPGNERGRDRDRSASPVRELFANQTAGGIRIRGRGSMRAPRVSVWGDDDDDTGGSGGGDKPQELGGTLISDQLERKRNRSLKESRDRWKEDEPAQRGLDDRLGAHPDTKLQDRLGKSALLFERIQ</sequence>
<dbReference type="PANTHER" id="PTHR16291">
    <property type="entry name" value="NUCLEAR CAP-BINDING PROTEIN SUBUNIT 3"/>
    <property type="match status" value="1"/>
</dbReference>
<dbReference type="AlphaFoldDB" id="A0A066WAZ1"/>
<feature type="compositionally biased region" description="Polar residues" evidence="1">
    <location>
        <begin position="18"/>
        <end position="33"/>
    </location>
</feature>
<dbReference type="GeneID" id="25264055"/>
<reference evidence="2 3" key="1">
    <citation type="submission" date="2014-05" db="EMBL/GenBank/DDBJ databases">
        <title>Draft genome sequence of a rare smut relative, Tilletiaria anomala UBC 951.</title>
        <authorList>
            <consortium name="DOE Joint Genome Institute"/>
            <person name="Toome M."/>
            <person name="Kuo A."/>
            <person name="Henrissat B."/>
            <person name="Lipzen A."/>
            <person name="Tritt A."/>
            <person name="Yoshinaga Y."/>
            <person name="Zane M."/>
            <person name="Barry K."/>
            <person name="Grigoriev I.V."/>
            <person name="Spatafora J.W."/>
            <person name="Aimea M.C."/>
        </authorList>
    </citation>
    <scope>NUCLEOTIDE SEQUENCE [LARGE SCALE GENOMIC DNA]</scope>
    <source>
        <strain evidence="2 3">UBC 951</strain>
    </source>
</reference>
<evidence type="ECO:0000313" key="3">
    <source>
        <dbReference type="Proteomes" id="UP000027361"/>
    </source>
</evidence>
<organism evidence="2 3">
    <name type="scientific">Tilletiaria anomala (strain ATCC 24038 / CBS 436.72 / UBC 951)</name>
    <dbReference type="NCBI Taxonomy" id="1037660"/>
    <lineage>
        <taxon>Eukaryota</taxon>
        <taxon>Fungi</taxon>
        <taxon>Dikarya</taxon>
        <taxon>Basidiomycota</taxon>
        <taxon>Ustilaginomycotina</taxon>
        <taxon>Exobasidiomycetes</taxon>
        <taxon>Georgefischeriales</taxon>
        <taxon>Tilletiariaceae</taxon>
        <taxon>Tilletiaria</taxon>
    </lineage>
</organism>
<comment type="caution">
    <text evidence="2">The sequence shown here is derived from an EMBL/GenBank/DDBJ whole genome shotgun (WGS) entry which is preliminary data.</text>
</comment>
<feature type="region of interest" description="Disordered" evidence="1">
    <location>
        <begin position="200"/>
        <end position="221"/>
    </location>
</feature>
<keyword evidence="3" id="KW-1185">Reference proteome</keyword>
<dbReference type="GO" id="GO:0003729">
    <property type="term" value="F:mRNA binding"/>
    <property type="evidence" value="ECO:0007669"/>
    <property type="project" value="InterPro"/>
</dbReference>
<dbReference type="InterPro" id="IPR019416">
    <property type="entry name" value="NCBP3"/>
</dbReference>
<evidence type="ECO:0000256" key="1">
    <source>
        <dbReference type="SAM" id="MobiDB-lite"/>
    </source>
</evidence>
<dbReference type="Proteomes" id="UP000027361">
    <property type="component" value="Unassembled WGS sequence"/>
</dbReference>
<dbReference type="RefSeq" id="XP_013244628.1">
    <property type="nucleotide sequence ID" value="XM_013389174.1"/>
</dbReference>